<evidence type="ECO:0000256" key="6">
    <source>
        <dbReference type="SAM" id="Phobius"/>
    </source>
</evidence>
<feature type="transmembrane region" description="Helical" evidence="6">
    <location>
        <begin position="225"/>
        <end position="247"/>
    </location>
</feature>
<accession>A0A9X4KJH5</accession>
<dbReference type="AlphaFoldDB" id="A0A9X4KJH5"/>
<comment type="caution">
    <text evidence="7">The sequence shown here is derived from an EMBL/GenBank/DDBJ whole genome shotgun (WGS) entry which is preliminary data.</text>
</comment>
<feature type="transmembrane region" description="Helical" evidence="6">
    <location>
        <begin position="254"/>
        <end position="273"/>
    </location>
</feature>
<sequence length="327" mass="33255">MTLYLISLSVVGLALLLSGMKVMEAALASWAGDRMALAVARSTSTPLRGFALGTASSALLQSGTAVTLLTISLVNSGILPFARCFGILLGTNVGTCLTTELMSLELHRYGLPLLGAGTGLWLLSLMSGEWRALSPLPRRVHEACRFGGAVLAGFALLLAGFALLRTMGPLLQRQGTFAHLMELASQQPGLGVLGGAVLTALIHSGAAVIGMSMGFVSAGAMSPDTAVAIVLGANVGTCATGLLVSLGGSRGGKLVALSQVALNFGGVLLFYPLRHELLAAAAYVAPGNAAAQIAHAQTIFNVACSLLALPLAYLFKPPPKPALPAAA</sequence>
<keyword evidence="5 6" id="KW-0472">Membrane</keyword>
<dbReference type="Pfam" id="PF02690">
    <property type="entry name" value="Na_Pi_cotrans"/>
    <property type="match status" value="1"/>
</dbReference>
<feature type="transmembrane region" description="Helical" evidence="6">
    <location>
        <begin position="109"/>
        <end position="126"/>
    </location>
</feature>
<dbReference type="PANTHER" id="PTHR10010:SF46">
    <property type="entry name" value="SODIUM-DEPENDENT PHOSPHATE TRANSPORT PROTEIN 2B"/>
    <property type="match status" value="1"/>
</dbReference>
<dbReference type="PANTHER" id="PTHR10010">
    <property type="entry name" value="SOLUTE CARRIER FAMILY 34 SODIUM PHOSPHATE , MEMBER 2-RELATED"/>
    <property type="match status" value="1"/>
</dbReference>
<dbReference type="RefSeq" id="WP_277567024.1">
    <property type="nucleotide sequence ID" value="NZ_JAPDHZ010000004.1"/>
</dbReference>
<evidence type="ECO:0000256" key="2">
    <source>
        <dbReference type="ARBA" id="ARBA00022475"/>
    </source>
</evidence>
<evidence type="ECO:0000256" key="1">
    <source>
        <dbReference type="ARBA" id="ARBA00004651"/>
    </source>
</evidence>
<dbReference type="NCBIfam" id="NF037997">
    <property type="entry name" value="Na_Pi_symport"/>
    <property type="match status" value="1"/>
</dbReference>
<keyword evidence="2" id="KW-1003">Cell membrane</keyword>
<name>A0A9X4KJH5_9BACL</name>
<reference evidence="7 8" key="1">
    <citation type="submission" date="2022-10" db="EMBL/GenBank/DDBJ databases">
        <title>Comparative genomic analysis of Cohnella hashimotonis sp. nov., isolated from the International Space Station.</title>
        <authorList>
            <person name="Simpson A."/>
            <person name="Venkateswaran K."/>
        </authorList>
    </citation>
    <scope>NUCLEOTIDE SEQUENCE [LARGE SCALE GENOMIC DNA]</scope>
    <source>
        <strain evidence="7 8">DSM 18997</strain>
    </source>
</reference>
<comment type="subcellular location">
    <subcellularLocation>
        <location evidence="1">Cell membrane</location>
        <topology evidence="1">Multi-pass membrane protein</topology>
    </subcellularLocation>
</comment>
<evidence type="ECO:0000313" key="7">
    <source>
        <dbReference type="EMBL" id="MDG0793208.1"/>
    </source>
</evidence>
<feature type="transmembrane region" description="Helical" evidence="6">
    <location>
        <begin position="190"/>
        <end position="213"/>
    </location>
</feature>
<keyword evidence="8" id="KW-1185">Reference proteome</keyword>
<protein>
    <submittedName>
        <fullName evidence="7">Na/Pi symporter</fullName>
    </submittedName>
</protein>
<dbReference type="EMBL" id="JAPDHZ010000004">
    <property type="protein sequence ID" value="MDG0793208.1"/>
    <property type="molecule type" value="Genomic_DNA"/>
</dbReference>
<evidence type="ECO:0000256" key="5">
    <source>
        <dbReference type="ARBA" id="ARBA00023136"/>
    </source>
</evidence>
<evidence type="ECO:0000313" key="8">
    <source>
        <dbReference type="Proteomes" id="UP001153387"/>
    </source>
</evidence>
<proteinExistence type="predicted"/>
<dbReference type="GO" id="GO:0044341">
    <property type="term" value="P:sodium-dependent phosphate transport"/>
    <property type="evidence" value="ECO:0007669"/>
    <property type="project" value="InterPro"/>
</dbReference>
<evidence type="ECO:0000256" key="3">
    <source>
        <dbReference type="ARBA" id="ARBA00022692"/>
    </source>
</evidence>
<dbReference type="InterPro" id="IPR003841">
    <property type="entry name" value="Na/Pi_transpt"/>
</dbReference>
<keyword evidence="3 6" id="KW-0812">Transmembrane</keyword>
<feature type="transmembrane region" description="Helical" evidence="6">
    <location>
        <begin position="146"/>
        <end position="164"/>
    </location>
</feature>
<evidence type="ECO:0000256" key="4">
    <source>
        <dbReference type="ARBA" id="ARBA00022989"/>
    </source>
</evidence>
<keyword evidence="4 6" id="KW-1133">Transmembrane helix</keyword>
<feature type="transmembrane region" description="Helical" evidence="6">
    <location>
        <begin position="293"/>
        <end position="315"/>
    </location>
</feature>
<dbReference type="Proteomes" id="UP001153387">
    <property type="component" value="Unassembled WGS sequence"/>
</dbReference>
<dbReference type="GO" id="GO:0005886">
    <property type="term" value="C:plasma membrane"/>
    <property type="evidence" value="ECO:0007669"/>
    <property type="project" value="UniProtKB-SubCell"/>
</dbReference>
<dbReference type="GO" id="GO:0005436">
    <property type="term" value="F:sodium:phosphate symporter activity"/>
    <property type="evidence" value="ECO:0007669"/>
    <property type="project" value="InterPro"/>
</dbReference>
<organism evidence="7 8">
    <name type="scientific">Cohnella ginsengisoli</name>
    <dbReference type="NCBI Taxonomy" id="425004"/>
    <lineage>
        <taxon>Bacteria</taxon>
        <taxon>Bacillati</taxon>
        <taxon>Bacillota</taxon>
        <taxon>Bacilli</taxon>
        <taxon>Bacillales</taxon>
        <taxon>Paenibacillaceae</taxon>
        <taxon>Cohnella</taxon>
    </lineage>
</organism>
<gene>
    <name evidence="7" type="ORF">OMP38_21935</name>
</gene>